<accession>A0A0Z8J814</accession>
<sequence length="335" mass="38059">MADTRKGPTSLEKREDMKLSLLITFFNEEKMIRKTHAKMTEQLQAMLGSTLDDYELLYIDDGSKDATLAIMRELAEQDQRIRYISLSRNFGREGGILAGFKYATGDAVMVMDGDLQHPPSLIPQFVAAYQEGYDLVSGQRDRTGESKIGSLFAHLFYYVSNKVMDVRLTDGKSELKLLSRRAVDTFLALPEYNRFNKGLYEWIGFKEKVIQYKNQVREEGESKFGFKKSMNYAIQGIISFNDKPLRICIQLGLFSIGLALVYLFIELVRYFMDPGHSVSGYFTTIAAIILFGGVQLISIGVLGEYIGKIYYEVKRRPHFIVGETNIDEARKDGVG</sequence>
<keyword evidence="3" id="KW-0808">Transferase</keyword>
<keyword evidence="1" id="KW-0472">Membrane</keyword>
<gene>
    <name evidence="3" type="primary">yfdH_1</name>
    <name evidence="3" type="ORF">ERS132440_00845</name>
</gene>
<protein>
    <submittedName>
        <fullName evidence="3">Family 2 glycosyl transferase</fullName>
        <ecNumber evidence="3">2.4.1.-</ecNumber>
    </submittedName>
</protein>
<dbReference type="EC" id="2.4.1.-" evidence="3"/>
<dbReference type="PANTHER" id="PTHR48090">
    <property type="entry name" value="UNDECAPRENYL-PHOSPHATE 4-DEOXY-4-FORMAMIDO-L-ARABINOSE TRANSFERASE-RELATED"/>
    <property type="match status" value="1"/>
</dbReference>
<dbReference type="GO" id="GO:0005886">
    <property type="term" value="C:plasma membrane"/>
    <property type="evidence" value="ECO:0007669"/>
    <property type="project" value="TreeGrafter"/>
</dbReference>
<keyword evidence="1" id="KW-1133">Transmembrane helix</keyword>
<organism evidence="3 4">
    <name type="scientific">Streptococcus suis</name>
    <dbReference type="NCBI Taxonomy" id="1307"/>
    <lineage>
        <taxon>Bacteria</taxon>
        <taxon>Bacillati</taxon>
        <taxon>Bacillota</taxon>
        <taxon>Bacilli</taxon>
        <taxon>Lactobacillales</taxon>
        <taxon>Streptococcaceae</taxon>
        <taxon>Streptococcus</taxon>
    </lineage>
</organism>
<dbReference type="Pfam" id="PF00535">
    <property type="entry name" value="Glycos_transf_2"/>
    <property type="match status" value="1"/>
</dbReference>
<dbReference type="InterPro" id="IPR029044">
    <property type="entry name" value="Nucleotide-diphossugar_trans"/>
</dbReference>
<proteinExistence type="predicted"/>
<keyword evidence="1" id="KW-0812">Transmembrane</keyword>
<feature type="transmembrane region" description="Helical" evidence="1">
    <location>
        <begin position="247"/>
        <end position="265"/>
    </location>
</feature>
<evidence type="ECO:0000259" key="2">
    <source>
        <dbReference type="Pfam" id="PF00535"/>
    </source>
</evidence>
<dbReference type="InterPro" id="IPR001173">
    <property type="entry name" value="Glyco_trans_2-like"/>
</dbReference>
<dbReference type="EMBL" id="FIIB01000005">
    <property type="protein sequence ID" value="CYV49118.1"/>
    <property type="molecule type" value="Genomic_DNA"/>
</dbReference>
<reference evidence="3 4" key="1">
    <citation type="submission" date="2016-02" db="EMBL/GenBank/DDBJ databases">
        <authorList>
            <consortium name="Pathogen Informatics"/>
        </authorList>
    </citation>
    <scope>NUCLEOTIDE SEQUENCE [LARGE SCALE GENOMIC DNA]</scope>
    <source>
        <strain evidence="3 4">LSS78</strain>
    </source>
</reference>
<dbReference type="InterPro" id="IPR050256">
    <property type="entry name" value="Glycosyltransferase_2"/>
</dbReference>
<dbReference type="CDD" id="cd04187">
    <property type="entry name" value="DPM1_like_bac"/>
    <property type="match status" value="1"/>
</dbReference>
<dbReference type="Gene3D" id="3.90.550.10">
    <property type="entry name" value="Spore Coat Polysaccharide Biosynthesis Protein SpsA, Chain A"/>
    <property type="match status" value="1"/>
</dbReference>
<evidence type="ECO:0000313" key="3">
    <source>
        <dbReference type="EMBL" id="CYV49118.1"/>
    </source>
</evidence>
<dbReference type="AlphaFoldDB" id="A0A0Z8J814"/>
<feature type="domain" description="Glycosyltransferase 2-like" evidence="2">
    <location>
        <begin position="20"/>
        <end position="146"/>
    </location>
</feature>
<feature type="transmembrane region" description="Helical" evidence="1">
    <location>
        <begin position="285"/>
        <end position="306"/>
    </location>
</feature>
<dbReference type="PANTHER" id="PTHR48090:SF8">
    <property type="entry name" value="GLYCOSYLTRANSFERASE CSBB-RELATED"/>
    <property type="match status" value="1"/>
</dbReference>
<keyword evidence="3" id="KW-0328">Glycosyltransferase</keyword>
<dbReference type="NCBIfam" id="NF047588">
    <property type="entry name" value="GlcsyltransPgfSStrep"/>
    <property type="match status" value="1"/>
</dbReference>
<evidence type="ECO:0000313" key="4">
    <source>
        <dbReference type="Proteomes" id="UP000074356"/>
    </source>
</evidence>
<dbReference type="GO" id="GO:0016757">
    <property type="term" value="F:glycosyltransferase activity"/>
    <property type="evidence" value="ECO:0007669"/>
    <property type="project" value="UniProtKB-KW"/>
</dbReference>
<name>A0A0Z8J814_STRSU</name>
<evidence type="ECO:0000256" key="1">
    <source>
        <dbReference type="SAM" id="Phobius"/>
    </source>
</evidence>
<dbReference type="SUPFAM" id="SSF53448">
    <property type="entry name" value="Nucleotide-diphospho-sugar transferases"/>
    <property type="match status" value="1"/>
</dbReference>
<dbReference type="Proteomes" id="UP000074356">
    <property type="component" value="Unassembled WGS sequence"/>
</dbReference>